<dbReference type="EMBL" id="MT496838">
    <property type="protein sequence ID" value="QKN22510.1"/>
    <property type="molecule type" value="Genomic_DNA"/>
</dbReference>
<gene>
    <name evidence="2" type="primary">ORF56</name>
</gene>
<sequence length="269" mass="30341">MANVNNPKEIDKSNNVINKIREHMSELDALQMQNQVVQLSGRMINLKNELNNLDSNIAAIANGRLKMDTAIKDFARATKKHIENDNGNYNKAKNDLSTIGNLNTTDKTTNMDNIVVNFNKLIDNMTVLNEKITNVNEECTKVYNFNINDKVGNIDEIITALAQTLVNAFQTISDAIDKLKHQYTHYSLGEAKLLIHSSINRLMSNIKEMDDIESTVSTLKTNVEAIDAKITSIMNKQNVETFIIIDDDDDDVVEIKTEKGNDNKRVKLE</sequence>
<accession>A0A6M9TZZ0</accession>
<reference evidence="2" key="1">
    <citation type="journal article" date="2021" name="Virus">
        <title>The discovery, distribution and diversity of DNA viruses associated with Drosophila melanogaster in Europe.</title>
        <authorList>
            <person name="Wallace M.A."/>
            <person name="Coffman K.A."/>
            <person name="Gilbert C."/>
            <person name="Ravindran S."/>
            <person name="Albery G.F."/>
            <person name="Abbott J."/>
            <person name="Argyridou E."/>
            <person name="Bellosta P."/>
            <person name="Betancourt A.J."/>
            <person name="Colinet H."/>
            <person name="Eric K."/>
            <person name="Glaser-Schmitt A."/>
            <person name="Grath S."/>
            <person name="Jelic M."/>
            <person name="Kankare M."/>
            <person name="Kozeretska I."/>
            <person name="Loeschcke V."/>
            <person name="Montchamp-Moreau C."/>
            <person name="Ometto L."/>
            <person name="Onder B.S."/>
            <person name="Orengo D.J."/>
            <person name="Parsch J."/>
            <person name="Pascual M."/>
            <person name="Patenkovic A."/>
            <person name="Puerma E."/>
            <person name="Ritchie M.G."/>
            <person name="Rota-Stabelli O."/>
            <person name="Schou M.F."/>
            <person name="Serga S.V."/>
            <person name="Stamenkovic-Radak M."/>
            <person name="Tanaskovic M."/>
            <person name="Veselinovic M.S."/>
            <person name="Vieira J."/>
            <person name="Vieira C.P."/>
            <person name="Kapun M."/>
            <person name="Flatt T."/>
            <person name="Gonzalez J."/>
            <person name="Staubach F."/>
            <person name="Obbard D.J."/>
        </authorList>
    </citation>
    <scope>NUCLEOTIDE SEQUENCE</scope>
    <source>
        <strain evidence="2">Filamentous_ES_Gim_15_30_pool</strain>
    </source>
</reference>
<organism evidence="2">
    <name type="scientific">Drosophila-associated filamentous virus</name>
    <dbReference type="NCBI Taxonomy" id="2743186"/>
    <lineage>
        <taxon>Viruses</taxon>
    </lineage>
</organism>
<feature type="coiled-coil region" evidence="1">
    <location>
        <begin position="13"/>
        <end position="56"/>
    </location>
</feature>
<keyword evidence="1" id="KW-0175">Coiled coil</keyword>
<evidence type="ECO:0000256" key="1">
    <source>
        <dbReference type="SAM" id="Coils"/>
    </source>
</evidence>
<name>A0A6M9TZZ0_9VIRU</name>
<evidence type="ECO:0000313" key="2">
    <source>
        <dbReference type="EMBL" id="QKN22510.1"/>
    </source>
</evidence>
<protein>
    <submittedName>
        <fullName evidence="2">Uncharacterized protein</fullName>
    </submittedName>
</protein>
<proteinExistence type="predicted"/>